<sequence length="131" mass="15371">MSKHEETYNAKDPHGLGDPEDRSLRIVEKEVLIPKIMRDRAKTEKCVPEVEEFTKCCSSSNLLMAYSCRKQNAAMQDCQTRWYKDEVFKEECKEIYLKERREFRLTGIPKKHRLKATENIVNSNKSNIDGN</sequence>
<organism evidence="5 6">
    <name type="scientific">Daphnia galeata</name>
    <dbReference type="NCBI Taxonomy" id="27404"/>
    <lineage>
        <taxon>Eukaryota</taxon>
        <taxon>Metazoa</taxon>
        <taxon>Ecdysozoa</taxon>
        <taxon>Arthropoda</taxon>
        <taxon>Crustacea</taxon>
        <taxon>Branchiopoda</taxon>
        <taxon>Diplostraca</taxon>
        <taxon>Cladocera</taxon>
        <taxon>Anomopoda</taxon>
        <taxon>Daphniidae</taxon>
        <taxon>Daphnia</taxon>
    </lineage>
</organism>
<dbReference type="Proteomes" id="UP000789390">
    <property type="component" value="Unassembled WGS sequence"/>
</dbReference>
<comment type="subcellular location">
    <subcellularLocation>
        <location evidence="3">Mitochondrion</location>
    </subcellularLocation>
</comment>
<feature type="region of interest" description="Disordered" evidence="4">
    <location>
        <begin position="1"/>
        <end position="22"/>
    </location>
</feature>
<proteinExistence type="inferred from homology"/>
<dbReference type="AlphaFoldDB" id="A0A8J2RDP6"/>
<dbReference type="PROSITE" id="PS51808">
    <property type="entry name" value="CHCH"/>
    <property type="match status" value="1"/>
</dbReference>
<evidence type="ECO:0000256" key="4">
    <source>
        <dbReference type="SAM" id="MobiDB-lite"/>
    </source>
</evidence>
<keyword evidence="6" id="KW-1185">Reference proteome</keyword>
<comment type="similarity">
    <text evidence="1 3">Belongs to the CMC family.</text>
</comment>
<keyword evidence="3" id="KW-0496">Mitochondrion</keyword>
<evidence type="ECO:0000313" key="5">
    <source>
        <dbReference type="EMBL" id="CAH0099759.1"/>
    </source>
</evidence>
<protein>
    <recommendedName>
        <fullName evidence="3">COX assembly mitochondrial protein</fullName>
    </recommendedName>
</protein>
<dbReference type="OrthoDB" id="6224010at2759"/>
<evidence type="ECO:0000256" key="2">
    <source>
        <dbReference type="ARBA" id="ARBA00023157"/>
    </source>
</evidence>
<keyword evidence="2" id="KW-1015">Disulfide bond</keyword>
<evidence type="ECO:0000256" key="3">
    <source>
        <dbReference type="RuleBase" id="RU364104"/>
    </source>
</evidence>
<evidence type="ECO:0000256" key="1">
    <source>
        <dbReference type="ARBA" id="ARBA00007347"/>
    </source>
</evidence>
<comment type="caution">
    <text evidence="5">The sequence shown here is derived from an EMBL/GenBank/DDBJ whole genome shotgun (WGS) entry which is preliminary data.</text>
</comment>
<name>A0A8J2RDP6_9CRUS</name>
<dbReference type="EMBL" id="CAKKLH010000024">
    <property type="protein sequence ID" value="CAH0099759.1"/>
    <property type="molecule type" value="Genomic_DNA"/>
</dbReference>
<evidence type="ECO:0000313" key="6">
    <source>
        <dbReference type="Proteomes" id="UP000789390"/>
    </source>
</evidence>
<reference evidence="5" key="1">
    <citation type="submission" date="2021-11" db="EMBL/GenBank/DDBJ databases">
        <authorList>
            <person name="Schell T."/>
        </authorList>
    </citation>
    <scope>NUCLEOTIDE SEQUENCE</scope>
    <source>
        <strain evidence="5">M5</strain>
    </source>
</reference>
<accession>A0A8J2RDP6</accession>
<dbReference type="Pfam" id="PF08583">
    <property type="entry name" value="Cmc1"/>
    <property type="match status" value="1"/>
</dbReference>
<dbReference type="InterPro" id="IPR013892">
    <property type="entry name" value="Cyt_c_biogenesis_Cmc1-like"/>
</dbReference>
<dbReference type="GO" id="GO:0005739">
    <property type="term" value="C:mitochondrion"/>
    <property type="evidence" value="ECO:0007669"/>
    <property type="project" value="UniProtKB-SubCell"/>
</dbReference>
<gene>
    <name evidence="5" type="ORF">DGAL_LOCUS1917</name>
</gene>